<name>A0ABR2E6Y1_9ROSI</name>
<evidence type="ECO:0000313" key="2">
    <source>
        <dbReference type="EMBL" id="KAK8553776.1"/>
    </source>
</evidence>
<feature type="compositionally biased region" description="Basic and acidic residues" evidence="1">
    <location>
        <begin position="53"/>
        <end position="64"/>
    </location>
</feature>
<protein>
    <submittedName>
        <fullName evidence="2">Uncharacterized protein</fullName>
    </submittedName>
</protein>
<dbReference type="Proteomes" id="UP001472677">
    <property type="component" value="Unassembled WGS sequence"/>
</dbReference>
<evidence type="ECO:0000256" key="1">
    <source>
        <dbReference type="SAM" id="MobiDB-lite"/>
    </source>
</evidence>
<dbReference type="EMBL" id="JBBPBM010000019">
    <property type="protein sequence ID" value="KAK8553776.1"/>
    <property type="molecule type" value="Genomic_DNA"/>
</dbReference>
<comment type="caution">
    <text evidence="2">The sequence shown here is derived from an EMBL/GenBank/DDBJ whole genome shotgun (WGS) entry which is preliminary data.</text>
</comment>
<proteinExistence type="predicted"/>
<reference evidence="2 3" key="1">
    <citation type="journal article" date="2024" name="G3 (Bethesda)">
        <title>Genome assembly of Hibiscus sabdariffa L. provides insights into metabolisms of medicinal natural products.</title>
        <authorList>
            <person name="Kim T."/>
        </authorList>
    </citation>
    <scope>NUCLEOTIDE SEQUENCE [LARGE SCALE GENOMIC DNA]</scope>
    <source>
        <strain evidence="2">TK-2024</strain>
        <tissue evidence="2">Old leaves</tissue>
    </source>
</reference>
<sequence>MKESIEGENNSANHQLELLDLNEDGEINERIQNGRKPHGSYQTNSYHGQPRSPAKENAKAKEDDNGSNSDLCVDKNDEREQRSLRLSEILGEDHDEHIGLDCFENKHDPIVGQYLSSISYPPKGSNESQLTISKCGKEWNYGKLKEKVVEDFGNLTISKI</sequence>
<feature type="region of interest" description="Disordered" evidence="1">
    <location>
        <begin position="1"/>
        <end position="79"/>
    </location>
</feature>
<keyword evidence="3" id="KW-1185">Reference proteome</keyword>
<organism evidence="2 3">
    <name type="scientific">Hibiscus sabdariffa</name>
    <name type="common">roselle</name>
    <dbReference type="NCBI Taxonomy" id="183260"/>
    <lineage>
        <taxon>Eukaryota</taxon>
        <taxon>Viridiplantae</taxon>
        <taxon>Streptophyta</taxon>
        <taxon>Embryophyta</taxon>
        <taxon>Tracheophyta</taxon>
        <taxon>Spermatophyta</taxon>
        <taxon>Magnoliopsida</taxon>
        <taxon>eudicotyledons</taxon>
        <taxon>Gunneridae</taxon>
        <taxon>Pentapetalae</taxon>
        <taxon>rosids</taxon>
        <taxon>malvids</taxon>
        <taxon>Malvales</taxon>
        <taxon>Malvaceae</taxon>
        <taxon>Malvoideae</taxon>
        <taxon>Hibiscus</taxon>
    </lineage>
</organism>
<accession>A0ABR2E6Y1</accession>
<gene>
    <name evidence="2" type="ORF">V6N12_030759</name>
</gene>
<evidence type="ECO:0000313" key="3">
    <source>
        <dbReference type="Proteomes" id="UP001472677"/>
    </source>
</evidence>